<feature type="domain" description="NusG-like N-terminal" evidence="9">
    <location>
        <begin position="202"/>
        <end position="311"/>
    </location>
</feature>
<dbReference type="PANTHER" id="PTHR30265:SF2">
    <property type="entry name" value="TRANSCRIPTION TERMINATION_ANTITERMINATION PROTEIN NUSG"/>
    <property type="match status" value="1"/>
</dbReference>
<dbReference type="SMART" id="SM00739">
    <property type="entry name" value="KOW"/>
    <property type="match status" value="1"/>
</dbReference>
<proteinExistence type="inferred from homology"/>
<comment type="similarity">
    <text evidence="5 7">Belongs to the NusG family.</text>
</comment>
<dbReference type="SUPFAM" id="SSF50104">
    <property type="entry name" value="Translation proteins SH3-like domain"/>
    <property type="match status" value="1"/>
</dbReference>
<dbReference type="InterPro" id="IPR006645">
    <property type="entry name" value="NGN-like_dom"/>
</dbReference>
<organism evidence="11 12">
    <name type="scientific">Egicoccus halophilus</name>
    <dbReference type="NCBI Taxonomy" id="1670830"/>
    <lineage>
        <taxon>Bacteria</taxon>
        <taxon>Bacillati</taxon>
        <taxon>Actinomycetota</taxon>
        <taxon>Nitriliruptoria</taxon>
        <taxon>Egicoccales</taxon>
        <taxon>Egicoccaceae</taxon>
        <taxon>Egicoccus</taxon>
    </lineage>
</organism>
<evidence type="ECO:0000259" key="10">
    <source>
        <dbReference type="SMART" id="SM00739"/>
    </source>
</evidence>
<feature type="region of interest" description="Disordered" evidence="8">
    <location>
        <begin position="85"/>
        <end position="190"/>
    </location>
</feature>
<evidence type="ECO:0000313" key="12">
    <source>
        <dbReference type="Proteomes" id="UP000650511"/>
    </source>
</evidence>
<dbReference type="CDD" id="cd06091">
    <property type="entry name" value="KOW_NusG"/>
    <property type="match status" value="1"/>
</dbReference>
<evidence type="ECO:0000256" key="3">
    <source>
        <dbReference type="ARBA" id="ARBA00023015"/>
    </source>
</evidence>
<feature type="compositionally biased region" description="Acidic residues" evidence="8">
    <location>
        <begin position="114"/>
        <end position="128"/>
    </location>
</feature>
<dbReference type="GO" id="GO:0005829">
    <property type="term" value="C:cytosol"/>
    <property type="evidence" value="ECO:0007669"/>
    <property type="project" value="UniProtKB-ARBA"/>
</dbReference>
<dbReference type="GO" id="GO:0032784">
    <property type="term" value="P:regulation of DNA-templated transcription elongation"/>
    <property type="evidence" value="ECO:0007669"/>
    <property type="project" value="InterPro"/>
</dbReference>
<feature type="compositionally biased region" description="Basic and acidic residues" evidence="8">
    <location>
        <begin position="35"/>
        <end position="45"/>
    </location>
</feature>
<dbReference type="Pfam" id="PF00467">
    <property type="entry name" value="KOW"/>
    <property type="match status" value="1"/>
</dbReference>
<feature type="region of interest" description="Disordered" evidence="8">
    <location>
        <begin position="1"/>
        <end position="67"/>
    </location>
</feature>
<evidence type="ECO:0000256" key="1">
    <source>
        <dbReference type="ARBA" id="ARBA00022472"/>
    </source>
</evidence>
<name>A0A8J3AD92_9ACTN</name>
<dbReference type="InterPro" id="IPR001062">
    <property type="entry name" value="Transcrpt_antiterm_NusG"/>
</dbReference>
<keyword evidence="2 5" id="KW-0889">Transcription antitermination</keyword>
<gene>
    <name evidence="5" type="primary">nusG</name>
    <name evidence="11" type="ORF">GCM10011354_15880</name>
</gene>
<sequence length="391" mass="41611">MPDETTTSDFDLEGETATNREELPPVEAPDTPPDAELRSAGRGDNPDNVPASGESLSVADDLPGIAEPVATHADLDTVAEAVVAVDAEPTGEDAAELEQVGATETAPGTTEDAAGTDEDSLAADDLDDLLGIAVGDEDVDAGGEPLDAVDVPTADPSDAASDAPVEATGEATEDEQAAAPVRRGRPRSLEDVRDKKELGRLLGDWYVVHTYAGYEQRVKDNLHSRVEALEAEDRIYEVHIPTEEVTEYKKGKKTTSQKKFLPGYVLVRMEMDDEVWGIVRHTPAVTGFVGSPGTRPVPLPLREVADTLKLPDEYVEEVAAEEGAAPAQPEKVVAEIDLEVGETVRVTGGPFADFTGTIAEINLDQAKLKVLVSVFGRETPLELPFDNVAKL</sequence>
<dbReference type="PANTHER" id="PTHR30265">
    <property type="entry name" value="RHO-INTERACTING TRANSCRIPTION TERMINATION FACTOR NUSG"/>
    <property type="match status" value="1"/>
</dbReference>
<dbReference type="EMBL" id="BMHA01000005">
    <property type="protein sequence ID" value="GGI05796.1"/>
    <property type="molecule type" value="Genomic_DNA"/>
</dbReference>
<keyword evidence="3 5" id="KW-0805">Transcription regulation</keyword>
<dbReference type="InterPro" id="IPR036735">
    <property type="entry name" value="NGN_dom_sf"/>
</dbReference>
<dbReference type="SMART" id="SM00738">
    <property type="entry name" value="NGN"/>
    <property type="match status" value="1"/>
</dbReference>
<protein>
    <recommendedName>
        <fullName evidence="5 6">Transcription termination/antitermination protein NusG</fullName>
    </recommendedName>
</protein>
<dbReference type="SUPFAM" id="SSF82679">
    <property type="entry name" value="N-utilization substance G protein NusG, N-terminal domain"/>
    <property type="match status" value="1"/>
</dbReference>
<dbReference type="GO" id="GO:0006353">
    <property type="term" value="P:DNA-templated transcription termination"/>
    <property type="evidence" value="ECO:0007669"/>
    <property type="project" value="UniProtKB-UniRule"/>
</dbReference>
<dbReference type="Proteomes" id="UP000650511">
    <property type="component" value="Unassembled WGS sequence"/>
</dbReference>
<feature type="compositionally biased region" description="Low complexity" evidence="8">
    <location>
        <begin position="148"/>
        <end position="165"/>
    </location>
</feature>
<dbReference type="GO" id="GO:0031564">
    <property type="term" value="P:transcription antitermination"/>
    <property type="evidence" value="ECO:0007669"/>
    <property type="project" value="UniProtKB-UniRule"/>
</dbReference>
<keyword evidence="12" id="KW-1185">Reference proteome</keyword>
<keyword evidence="1 5" id="KW-0806">Transcription termination</keyword>
<comment type="function">
    <text evidence="5 7">Participates in transcription elongation, termination and antitermination.</text>
</comment>
<dbReference type="InterPro" id="IPR047050">
    <property type="entry name" value="NGN"/>
</dbReference>
<evidence type="ECO:0000256" key="8">
    <source>
        <dbReference type="SAM" id="MobiDB-lite"/>
    </source>
</evidence>
<dbReference type="Pfam" id="PF02357">
    <property type="entry name" value="NusG"/>
    <property type="match status" value="1"/>
</dbReference>
<dbReference type="FunFam" id="2.30.30.30:FF:000002">
    <property type="entry name" value="Transcription termination/antitermination factor NusG"/>
    <property type="match status" value="1"/>
</dbReference>
<dbReference type="OrthoDB" id="9809075at2"/>
<dbReference type="InterPro" id="IPR043425">
    <property type="entry name" value="NusG-like"/>
</dbReference>
<dbReference type="Gene3D" id="3.30.70.940">
    <property type="entry name" value="NusG, N-terminal domain"/>
    <property type="match status" value="1"/>
</dbReference>
<reference evidence="11" key="2">
    <citation type="submission" date="2020-09" db="EMBL/GenBank/DDBJ databases">
        <authorList>
            <person name="Sun Q."/>
            <person name="Zhou Y."/>
        </authorList>
    </citation>
    <scope>NUCLEOTIDE SEQUENCE</scope>
    <source>
        <strain evidence="11">CGMCC 1.14988</strain>
    </source>
</reference>
<evidence type="ECO:0000259" key="9">
    <source>
        <dbReference type="SMART" id="SM00738"/>
    </source>
</evidence>
<dbReference type="HAMAP" id="MF_00948">
    <property type="entry name" value="NusG"/>
    <property type="match status" value="1"/>
</dbReference>
<evidence type="ECO:0000256" key="4">
    <source>
        <dbReference type="ARBA" id="ARBA00023163"/>
    </source>
</evidence>
<dbReference type="AlphaFoldDB" id="A0A8J3AD92"/>
<dbReference type="InterPro" id="IPR005824">
    <property type="entry name" value="KOW"/>
</dbReference>
<evidence type="ECO:0000256" key="2">
    <source>
        <dbReference type="ARBA" id="ARBA00022814"/>
    </source>
</evidence>
<reference evidence="11" key="1">
    <citation type="journal article" date="2014" name="Int. J. Syst. Evol. Microbiol.">
        <title>Complete genome sequence of Corynebacterium casei LMG S-19264T (=DSM 44701T), isolated from a smear-ripened cheese.</title>
        <authorList>
            <consortium name="US DOE Joint Genome Institute (JGI-PGF)"/>
            <person name="Walter F."/>
            <person name="Albersmeier A."/>
            <person name="Kalinowski J."/>
            <person name="Ruckert C."/>
        </authorList>
    </citation>
    <scope>NUCLEOTIDE SEQUENCE</scope>
    <source>
        <strain evidence="11">CGMCC 1.14988</strain>
    </source>
</reference>
<dbReference type="GO" id="GO:0006354">
    <property type="term" value="P:DNA-templated transcription elongation"/>
    <property type="evidence" value="ECO:0007669"/>
    <property type="project" value="UniProtKB-UniRule"/>
</dbReference>
<dbReference type="InterPro" id="IPR014722">
    <property type="entry name" value="Rib_uL2_dom2"/>
</dbReference>
<evidence type="ECO:0000256" key="5">
    <source>
        <dbReference type="HAMAP-Rule" id="MF_00948"/>
    </source>
</evidence>
<dbReference type="Gene3D" id="2.30.30.30">
    <property type="match status" value="1"/>
</dbReference>
<dbReference type="NCBIfam" id="TIGR00922">
    <property type="entry name" value="nusG"/>
    <property type="match status" value="1"/>
</dbReference>
<dbReference type="CDD" id="cd09891">
    <property type="entry name" value="NGN_Bact_1"/>
    <property type="match status" value="1"/>
</dbReference>
<feature type="domain" description="KOW" evidence="10">
    <location>
        <begin position="337"/>
        <end position="364"/>
    </location>
</feature>
<accession>A0A8J3AD92</accession>
<dbReference type="RefSeq" id="WP_130648544.1">
    <property type="nucleotide sequence ID" value="NZ_BMHA01000005.1"/>
</dbReference>
<dbReference type="PRINTS" id="PR00338">
    <property type="entry name" value="NUSGTNSCPFCT"/>
</dbReference>
<dbReference type="InterPro" id="IPR008991">
    <property type="entry name" value="Translation_prot_SH3-like_sf"/>
</dbReference>
<comment type="caution">
    <text evidence="11">The sequence shown here is derived from an EMBL/GenBank/DDBJ whole genome shotgun (WGS) entry which is preliminary data.</text>
</comment>
<evidence type="ECO:0000256" key="6">
    <source>
        <dbReference type="NCBIfam" id="TIGR00922"/>
    </source>
</evidence>
<evidence type="ECO:0000313" key="11">
    <source>
        <dbReference type="EMBL" id="GGI05796.1"/>
    </source>
</evidence>
<evidence type="ECO:0000256" key="7">
    <source>
        <dbReference type="RuleBase" id="RU000538"/>
    </source>
</evidence>
<keyword evidence="4 5" id="KW-0804">Transcription</keyword>